<sequence>MPDVMQWFEAFFEGDLAIKNTSSYGNSKLHIAVAIRRLRATKAKAGANAKLLSEAFFNVELIELHAELQRNSKDIISKTNESDGNTILHMAVGACCNDKVGAILSYIDDDDPDSLTKIQNVKGSTVLHIAAIVGNTKAAELLLKKNKNLLSIKDNEGKTPLTKAYENMRLDTTLSLLYASIPKDVESKENADQQISKSYMSDEDFHTCIDVLVQAILAKKYENDALKIKE</sequence>
<dbReference type="InterPro" id="IPR002110">
    <property type="entry name" value="Ankyrin_rpt"/>
</dbReference>
<dbReference type="AlphaFoldDB" id="A0A5N6MX82"/>
<reference evidence="2 3" key="1">
    <citation type="submission" date="2019-05" db="EMBL/GenBank/DDBJ databases">
        <title>Mikania micrantha, genome provides insights into the molecular mechanism of rapid growth.</title>
        <authorList>
            <person name="Liu B."/>
        </authorList>
    </citation>
    <scope>NUCLEOTIDE SEQUENCE [LARGE SCALE GENOMIC DNA]</scope>
    <source>
        <strain evidence="2">NLD-2019</strain>
        <tissue evidence="2">Leaf</tissue>
    </source>
</reference>
<dbReference type="SUPFAM" id="SSF48403">
    <property type="entry name" value="Ankyrin repeat"/>
    <property type="match status" value="1"/>
</dbReference>
<keyword evidence="1" id="KW-0040">ANK repeat</keyword>
<comment type="caution">
    <text evidence="2">The sequence shown here is derived from an EMBL/GenBank/DDBJ whole genome shotgun (WGS) entry which is preliminary data.</text>
</comment>
<dbReference type="InterPro" id="IPR036770">
    <property type="entry name" value="Ankyrin_rpt-contain_sf"/>
</dbReference>
<name>A0A5N6MX82_9ASTR</name>
<dbReference type="Proteomes" id="UP000326396">
    <property type="component" value="Linkage Group LG4"/>
</dbReference>
<evidence type="ECO:0000256" key="1">
    <source>
        <dbReference type="PROSITE-ProRule" id="PRU00023"/>
    </source>
</evidence>
<dbReference type="Gene3D" id="1.25.40.20">
    <property type="entry name" value="Ankyrin repeat-containing domain"/>
    <property type="match status" value="2"/>
</dbReference>
<dbReference type="PROSITE" id="PS50088">
    <property type="entry name" value="ANK_REPEAT"/>
    <property type="match status" value="1"/>
</dbReference>
<evidence type="ECO:0000313" key="3">
    <source>
        <dbReference type="Proteomes" id="UP000326396"/>
    </source>
</evidence>
<accession>A0A5N6MX82</accession>
<dbReference type="EMBL" id="SZYD01000014">
    <property type="protein sequence ID" value="KAD4177982.1"/>
    <property type="molecule type" value="Genomic_DNA"/>
</dbReference>
<evidence type="ECO:0000313" key="2">
    <source>
        <dbReference type="EMBL" id="KAD4177982.1"/>
    </source>
</evidence>
<protein>
    <submittedName>
        <fullName evidence="2">Uncharacterized protein</fullName>
    </submittedName>
</protein>
<dbReference type="PROSITE" id="PS50297">
    <property type="entry name" value="ANK_REP_REGION"/>
    <property type="match status" value="1"/>
</dbReference>
<gene>
    <name evidence="2" type="ORF">E3N88_26573</name>
</gene>
<dbReference type="PANTHER" id="PTHR47303">
    <property type="match status" value="1"/>
</dbReference>
<feature type="repeat" description="ANK" evidence="1">
    <location>
        <begin position="122"/>
        <end position="154"/>
    </location>
</feature>
<dbReference type="PANTHER" id="PTHR47303:SF1">
    <property type="entry name" value="NF-KAPPA-B INHIBITOR BETA"/>
    <property type="match status" value="1"/>
</dbReference>
<organism evidence="2 3">
    <name type="scientific">Mikania micrantha</name>
    <name type="common">bitter vine</name>
    <dbReference type="NCBI Taxonomy" id="192012"/>
    <lineage>
        <taxon>Eukaryota</taxon>
        <taxon>Viridiplantae</taxon>
        <taxon>Streptophyta</taxon>
        <taxon>Embryophyta</taxon>
        <taxon>Tracheophyta</taxon>
        <taxon>Spermatophyta</taxon>
        <taxon>Magnoliopsida</taxon>
        <taxon>eudicotyledons</taxon>
        <taxon>Gunneridae</taxon>
        <taxon>Pentapetalae</taxon>
        <taxon>asterids</taxon>
        <taxon>campanulids</taxon>
        <taxon>Asterales</taxon>
        <taxon>Asteraceae</taxon>
        <taxon>Asteroideae</taxon>
        <taxon>Heliantheae alliance</taxon>
        <taxon>Eupatorieae</taxon>
        <taxon>Mikania</taxon>
    </lineage>
</organism>
<dbReference type="Pfam" id="PF12796">
    <property type="entry name" value="Ank_2"/>
    <property type="match status" value="1"/>
</dbReference>
<proteinExistence type="predicted"/>
<keyword evidence="3" id="KW-1185">Reference proteome</keyword>
<dbReference type="SMART" id="SM00248">
    <property type="entry name" value="ANK"/>
    <property type="match status" value="3"/>
</dbReference>